<feature type="transmembrane region" description="Helical" evidence="13">
    <location>
        <begin position="80"/>
        <end position="101"/>
    </location>
</feature>
<evidence type="ECO:0000256" key="10">
    <source>
        <dbReference type="ARBA" id="ARBA00023136"/>
    </source>
</evidence>
<keyword evidence="7" id="KW-0630">Potassium</keyword>
<gene>
    <name evidence="14" type="ORF">SAMN05216207_10502</name>
</gene>
<evidence type="ECO:0000256" key="4">
    <source>
        <dbReference type="ARBA" id="ARBA00022538"/>
    </source>
</evidence>
<feature type="transmembrane region" description="Helical" evidence="13">
    <location>
        <begin position="56"/>
        <end position="73"/>
    </location>
</feature>
<evidence type="ECO:0000256" key="3">
    <source>
        <dbReference type="ARBA" id="ARBA00022448"/>
    </source>
</evidence>
<dbReference type="GO" id="GO:0015252">
    <property type="term" value="F:proton channel activity"/>
    <property type="evidence" value="ECO:0007669"/>
    <property type="project" value="InterPro"/>
</dbReference>
<keyword evidence="15" id="KW-1185">Reference proteome</keyword>
<comment type="catalytic activity">
    <reaction evidence="12">
        <text>K(+)(in) = K(+)(out)</text>
        <dbReference type="Rhea" id="RHEA:29463"/>
        <dbReference type="ChEBI" id="CHEBI:29103"/>
    </reaction>
</comment>
<evidence type="ECO:0000256" key="11">
    <source>
        <dbReference type="ARBA" id="ARBA00023303"/>
    </source>
</evidence>
<keyword evidence="9" id="KW-0406">Ion transport</keyword>
<keyword evidence="8 13" id="KW-1133">Transmembrane helix</keyword>
<evidence type="ECO:0000256" key="8">
    <source>
        <dbReference type="ARBA" id="ARBA00022989"/>
    </source>
</evidence>
<dbReference type="AlphaFoldDB" id="A0A1I5GRB7"/>
<accession>A0A1I5GRB7</accession>
<evidence type="ECO:0000313" key="15">
    <source>
        <dbReference type="Proteomes" id="UP000199614"/>
    </source>
</evidence>
<dbReference type="GO" id="GO:0016020">
    <property type="term" value="C:membrane"/>
    <property type="evidence" value="ECO:0007669"/>
    <property type="project" value="UniProtKB-SubCell"/>
</dbReference>
<evidence type="ECO:0000256" key="12">
    <source>
        <dbReference type="ARBA" id="ARBA00034430"/>
    </source>
</evidence>
<evidence type="ECO:0000256" key="9">
    <source>
        <dbReference type="ARBA" id="ARBA00023065"/>
    </source>
</evidence>
<evidence type="ECO:0000256" key="6">
    <source>
        <dbReference type="ARBA" id="ARBA00022826"/>
    </source>
</evidence>
<comment type="similarity">
    <text evidence="2">Belongs to the TMEM175 family.</text>
</comment>
<organism evidence="14 15">
    <name type="scientific">Pseudonocardia ammonioxydans</name>
    <dbReference type="NCBI Taxonomy" id="260086"/>
    <lineage>
        <taxon>Bacteria</taxon>
        <taxon>Bacillati</taxon>
        <taxon>Actinomycetota</taxon>
        <taxon>Actinomycetes</taxon>
        <taxon>Pseudonocardiales</taxon>
        <taxon>Pseudonocardiaceae</taxon>
        <taxon>Pseudonocardia</taxon>
    </lineage>
</organism>
<evidence type="ECO:0000256" key="1">
    <source>
        <dbReference type="ARBA" id="ARBA00004141"/>
    </source>
</evidence>
<evidence type="ECO:0000256" key="7">
    <source>
        <dbReference type="ARBA" id="ARBA00022958"/>
    </source>
</evidence>
<keyword evidence="5 13" id="KW-0812">Transmembrane</keyword>
<feature type="transmembrane region" description="Helical" evidence="13">
    <location>
        <begin position="121"/>
        <end position="142"/>
    </location>
</feature>
<name>A0A1I5GRB7_PSUAM</name>
<protein>
    <submittedName>
        <fullName evidence="14">Uncharacterized membrane protein</fullName>
    </submittedName>
</protein>
<dbReference type="GO" id="GO:0005267">
    <property type="term" value="F:potassium channel activity"/>
    <property type="evidence" value="ECO:0007669"/>
    <property type="project" value="UniProtKB-KW"/>
</dbReference>
<dbReference type="Proteomes" id="UP000199614">
    <property type="component" value="Unassembled WGS sequence"/>
</dbReference>
<dbReference type="Pfam" id="PF06736">
    <property type="entry name" value="TMEM175"/>
    <property type="match status" value="1"/>
</dbReference>
<evidence type="ECO:0000313" key="14">
    <source>
        <dbReference type="EMBL" id="SFO38532.1"/>
    </source>
</evidence>
<evidence type="ECO:0000256" key="2">
    <source>
        <dbReference type="ARBA" id="ARBA00006920"/>
    </source>
</evidence>
<reference evidence="14 15" key="1">
    <citation type="submission" date="2016-10" db="EMBL/GenBank/DDBJ databases">
        <authorList>
            <person name="de Groot N.N."/>
        </authorList>
    </citation>
    <scope>NUCLEOTIDE SEQUENCE [LARGE SCALE GENOMIC DNA]</scope>
    <source>
        <strain evidence="14 15">CGMCC 4.1877</strain>
    </source>
</reference>
<dbReference type="RefSeq" id="WP_177238778.1">
    <property type="nucleotide sequence ID" value="NZ_FOUY01000050.1"/>
</dbReference>
<proteinExistence type="inferred from homology"/>
<feature type="transmembrane region" description="Helical" evidence="13">
    <location>
        <begin position="163"/>
        <end position="185"/>
    </location>
</feature>
<keyword evidence="11" id="KW-0407">Ion channel</keyword>
<dbReference type="EMBL" id="FOUY01000050">
    <property type="protein sequence ID" value="SFO38532.1"/>
    <property type="molecule type" value="Genomic_DNA"/>
</dbReference>
<dbReference type="InterPro" id="IPR010617">
    <property type="entry name" value="TMEM175-like"/>
</dbReference>
<comment type="subcellular location">
    <subcellularLocation>
        <location evidence="1">Membrane</location>
        <topology evidence="1">Multi-pass membrane protein</topology>
    </subcellularLocation>
</comment>
<keyword evidence="6" id="KW-0631">Potassium channel</keyword>
<sequence>MATRYDRGTSNFDRPLGFFDAVYGFALTLLVTTIDVSDRQAWQSLDRLLADHGTELLSFLISFVVIVAFWRASHDMIGRFTALDPATILANVVVLGFVVLVPFATEAMGDPALQDLPLPTAIYAFIVGTALVASIVMYQIALSRGLVEEPEPPRVRRVRLLDAALMPAVMFASIPVTYLGVAIWGDSSAGKLFWMLLIVLGPLSGRLTERYVRRSVVERDPASDPAPADE</sequence>
<keyword evidence="4" id="KW-0633">Potassium transport</keyword>
<evidence type="ECO:0000256" key="5">
    <source>
        <dbReference type="ARBA" id="ARBA00022692"/>
    </source>
</evidence>
<evidence type="ECO:0000256" key="13">
    <source>
        <dbReference type="SAM" id="Phobius"/>
    </source>
</evidence>
<keyword evidence="10 13" id="KW-0472">Membrane</keyword>
<feature type="transmembrane region" description="Helical" evidence="13">
    <location>
        <begin position="16"/>
        <end position="36"/>
    </location>
</feature>
<keyword evidence="3" id="KW-0813">Transport</keyword>